<gene>
    <name evidence="2" type="ORF">QWZ10_01205</name>
</gene>
<feature type="region of interest" description="Disordered" evidence="1">
    <location>
        <begin position="159"/>
        <end position="184"/>
    </location>
</feature>
<comment type="caution">
    <text evidence="2">The sequence shown here is derived from an EMBL/GenBank/DDBJ whole genome shotgun (WGS) entry which is preliminary data.</text>
</comment>
<protein>
    <submittedName>
        <fullName evidence="2">Uncharacterized protein</fullName>
    </submittedName>
</protein>
<dbReference type="SUPFAM" id="SSF56059">
    <property type="entry name" value="Glutathione synthetase ATP-binding domain-like"/>
    <property type="match status" value="1"/>
</dbReference>
<dbReference type="Proteomes" id="UP001243846">
    <property type="component" value="Unassembled WGS sequence"/>
</dbReference>
<feature type="compositionally biased region" description="Basic and acidic residues" evidence="1">
    <location>
        <begin position="211"/>
        <end position="224"/>
    </location>
</feature>
<feature type="region of interest" description="Disordered" evidence="1">
    <location>
        <begin position="199"/>
        <end position="246"/>
    </location>
</feature>
<name>A0ABT8D2F1_9RHOB</name>
<sequence>MRPSAGDPAWGGPGTVLNVGMNDRVHDRLAQELGRNAADALYRGFVQSYAIHVARLDPDMFSDGDADLKSVLAAYQAETDDVFPQDPARQLGEVLRSMARTWDGPTARLLRQAKGAPPIAPLGLVVQDMAHALGPGVTGSGTIQFVDSATGNPGIAGRFQGQTQGNAKGEGRDALPYPRSARPLARRCRPRGLCRSRAFRRRRARASARGNADRIRPLGPQDRDHRRHPRQPQFARRAAHRGGSGA</sequence>
<reference evidence="3" key="1">
    <citation type="journal article" date="2019" name="Int. J. Syst. Evol. Microbiol.">
        <title>The Global Catalogue of Microorganisms (GCM) 10K type strain sequencing project: providing services to taxonomists for standard genome sequencing and annotation.</title>
        <authorList>
            <consortium name="The Broad Institute Genomics Platform"/>
            <consortium name="The Broad Institute Genome Sequencing Center for Infectious Disease"/>
            <person name="Wu L."/>
            <person name="Ma J."/>
        </authorList>
    </citation>
    <scope>NUCLEOTIDE SEQUENCE [LARGE SCALE GENOMIC DNA]</scope>
    <source>
        <strain evidence="3">CECT 8482</strain>
    </source>
</reference>
<accession>A0ABT8D2F1</accession>
<keyword evidence="3" id="KW-1185">Reference proteome</keyword>
<organism evidence="2 3">
    <name type="scientific">Paracoccus cavernae</name>
    <dbReference type="NCBI Taxonomy" id="1571207"/>
    <lineage>
        <taxon>Bacteria</taxon>
        <taxon>Pseudomonadati</taxon>
        <taxon>Pseudomonadota</taxon>
        <taxon>Alphaproteobacteria</taxon>
        <taxon>Rhodobacterales</taxon>
        <taxon>Paracoccaceae</taxon>
        <taxon>Paracoccus</taxon>
    </lineage>
</organism>
<dbReference type="EMBL" id="JAUFRC010000001">
    <property type="protein sequence ID" value="MDN3710792.1"/>
    <property type="molecule type" value="Genomic_DNA"/>
</dbReference>
<proteinExistence type="predicted"/>
<evidence type="ECO:0000313" key="2">
    <source>
        <dbReference type="EMBL" id="MDN3710792.1"/>
    </source>
</evidence>
<evidence type="ECO:0000256" key="1">
    <source>
        <dbReference type="SAM" id="MobiDB-lite"/>
    </source>
</evidence>
<evidence type="ECO:0000313" key="3">
    <source>
        <dbReference type="Proteomes" id="UP001243846"/>
    </source>
</evidence>